<evidence type="ECO:0000256" key="7">
    <source>
        <dbReference type="ARBA" id="ARBA00022803"/>
    </source>
</evidence>
<dbReference type="Proteomes" id="UP000472267">
    <property type="component" value="Chromosome 19"/>
</dbReference>
<comment type="subunit">
    <text evidence="10">Component of a phosphatidylinositol 4-kinase (PI4K) complex, composed of PI4KA, EFR3 (EFR3A or EFR3B), TTC7 (TTC7A or TTC7B) and HYCC (HYCC1 or HYCC2). Interacts with PI4KA, interaction is direct. Interacts with EFR3 (EFR3A or EFR3B), interaction is direct. Interacts with HYCC (HYCC1 or HYCC2), interaction is direct. Association with the PI4K complex is strongly reduced by TMEM150A.</text>
</comment>
<feature type="repeat" description="TPR" evidence="12">
    <location>
        <begin position="396"/>
        <end position="429"/>
    </location>
</feature>
<evidence type="ECO:0000256" key="10">
    <source>
        <dbReference type="ARBA" id="ARBA00062872"/>
    </source>
</evidence>
<comment type="subcellular location">
    <subcellularLocation>
        <location evidence="1">Cell membrane</location>
    </subcellularLocation>
    <subcellularLocation>
        <location evidence="2">Cytoplasm</location>
        <location evidence="2">Cytosol</location>
    </subcellularLocation>
</comment>
<name>A0A672G6D6_SALFA</name>
<keyword evidence="6" id="KW-0677">Repeat</keyword>
<dbReference type="AlphaFoldDB" id="A0A672G6D6"/>
<dbReference type="InterPro" id="IPR011990">
    <property type="entry name" value="TPR-like_helical_dom_sf"/>
</dbReference>
<proteinExistence type="predicted"/>
<keyword evidence="5" id="KW-0597">Phosphoprotein</keyword>
<evidence type="ECO:0000256" key="12">
    <source>
        <dbReference type="PROSITE-ProRule" id="PRU00339"/>
    </source>
</evidence>
<dbReference type="FunFam" id="1.25.40.10:FF:000035">
    <property type="entry name" value="Tetratricopeptide repeat domain 7B"/>
    <property type="match status" value="1"/>
</dbReference>
<feature type="repeat" description="TPR" evidence="12">
    <location>
        <begin position="797"/>
        <end position="830"/>
    </location>
</feature>
<dbReference type="PANTHER" id="PTHR23083">
    <property type="entry name" value="TETRATRICOPEPTIDE REPEAT PROTEIN, TPR"/>
    <property type="match status" value="1"/>
</dbReference>
<evidence type="ECO:0000256" key="1">
    <source>
        <dbReference type="ARBA" id="ARBA00004236"/>
    </source>
</evidence>
<dbReference type="Pfam" id="PF07719">
    <property type="entry name" value="TPR_2"/>
    <property type="match status" value="1"/>
</dbReference>
<evidence type="ECO:0000256" key="13">
    <source>
        <dbReference type="SAM" id="MobiDB-lite"/>
    </source>
</evidence>
<keyword evidence="16" id="KW-1185">Reference proteome</keyword>
<dbReference type="InterPro" id="IPR019734">
    <property type="entry name" value="TPR_rpt"/>
</dbReference>
<sequence>MTAKKSGSRLETEIERCRSESQWDKIPELVRQLSAKLISNDDLGELLLGECKLQTYLKENPIKQGASPRGPRPKLVEVRKHLTAALDRGNLKADYLQEASILMAKLCYVEGEYRDALGSHYNRVNLDDLQLVGAPVYRLSMIAEAYATKGLCLEKVPAASPSLTTDREQDIITCYEKSGDIALLYLQEAEKVRAGIQNRSPKPGPTAQDQELGYFLETGLQRAHVIHFKNGNLTQGVGRFREILRAVETRTTQNLRMTIARQLAEILLRGMCEQSYWSPLEDPPTVSPLDDPTRQGHTHSKNYNLSRRPRVYSGENLFCPQENTEEALLLLLISESMANRDAVLSRIPEHNNDRIISLQSASVVYDLLTIALGRRGQYEMLSECLERAMKFAFEEFHLWYQLALSLMAAGKSARAVKVLKECIRLKPDDPTIPLLAVKLCIGPLHWLDEGECFGKMVIEMGEKAAEFRAKGYLAIGLVYSLKATDASLRSMQEEYQRKALGAFQRAQSLSPTDHLAAFYLALQLAVSRQIPEALGYVRQALQLQGDDVHSLHLLALLLSAQKHYHDALNIIEMALSEYPENFNLLYTKVKLEAMCRGPEEALLTCKHMLQIWKSFYNLTNPSDSGRGSSLLDRAIADRRQLNAMTLPDFSDPETGSVHATSIAASRVEQALSEVASSLQSSAPKHGPLHPWMTLAQIWLHAAEVYIGMSKPAEATACTQEAANLFPTSHNVLYMRGQIAELRGNMDEAKRWYEEALSINPTHVKTMQRLGLILHQLQRYSLSEKVLRDAVQVNSTAHDVWNSLGEVLQAQGNAAAATECFLTALELEASSPILPFTIIPRAL</sequence>
<feature type="domain" description="Tetratricopeptide repeat protein 7 N-terminal" evidence="14">
    <location>
        <begin position="2"/>
        <end position="385"/>
    </location>
</feature>
<reference evidence="15" key="3">
    <citation type="submission" date="2025-09" db="UniProtKB">
        <authorList>
            <consortium name="Ensembl"/>
        </authorList>
    </citation>
    <scope>IDENTIFICATION</scope>
</reference>
<evidence type="ECO:0000256" key="9">
    <source>
        <dbReference type="ARBA" id="ARBA00054379"/>
    </source>
</evidence>
<dbReference type="Pfam" id="PF13181">
    <property type="entry name" value="TPR_8"/>
    <property type="match status" value="2"/>
</dbReference>
<evidence type="ECO:0000256" key="2">
    <source>
        <dbReference type="ARBA" id="ARBA00004514"/>
    </source>
</evidence>
<evidence type="ECO:0000256" key="8">
    <source>
        <dbReference type="ARBA" id="ARBA00023136"/>
    </source>
</evidence>
<dbReference type="FunFam" id="1.25.40.10:FF:000030">
    <property type="entry name" value="Tetratricopeptide repeat domain 7B"/>
    <property type="match status" value="1"/>
</dbReference>
<evidence type="ECO:0000256" key="4">
    <source>
        <dbReference type="ARBA" id="ARBA00022490"/>
    </source>
</evidence>
<dbReference type="SMART" id="SM00028">
    <property type="entry name" value="TPR"/>
    <property type="match status" value="7"/>
</dbReference>
<dbReference type="PROSITE" id="PS50005">
    <property type="entry name" value="TPR"/>
    <property type="match status" value="3"/>
</dbReference>
<dbReference type="InterPro" id="IPR045819">
    <property type="entry name" value="TTC7_N"/>
</dbReference>
<evidence type="ECO:0000256" key="6">
    <source>
        <dbReference type="ARBA" id="ARBA00022737"/>
    </source>
</evidence>
<keyword evidence="7 12" id="KW-0802">TPR repeat</keyword>
<dbReference type="InterPro" id="IPR013105">
    <property type="entry name" value="TPR_2"/>
</dbReference>
<organism evidence="15 16">
    <name type="scientific">Salarias fasciatus</name>
    <name type="common">Jewelled blenny</name>
    <name type="synonym">Blennius fasciatus</name>
    <dbReference type="NCBI Taxonomy" id="181472"/>
    <lineage>
        <taxon>Eukaryota</taxon>
        <taxon>Metazoa</taxon>
        <taxon>Chordata</taxon>
        <taxon>Craniata</taxon>
        <taxon>Vertebrata</taxon>
        <taxon>Euteleostomi</taxon>
        <taxon>Actinopterygii</taxon>
        <taxon>Neopterygii</taxon>
        <taxon>Teleostei</taxon>
        <taxon>Neoteleostei</taxon>
        <taxon>Acanthomorphata</taxon>
        <taxon>Ovalentaria</taxon>
        <taxon>Blenniimorphae</taxon>
        <taxon>Blenniiformes</taxon>
        <taxon>Blennioidei</taxon>
        <taxon>Blenniidae</taxon>
        <taxon>Salariinae</taxon>
        <taxon>Salarias</taxon>
    </lineage>
</organism>
<keyword evidence="8" id="KW-0472">Membrane</keyword>
<dbReference type="Pfam" id="PF19440">
    <property type="entry name" value="TTC7_N"/>
    <property type="match status" value="1"/>
</dbReference>
<dbReference type="Gene3D" id="1.25.40.10">
    <property type="entry name" value="Tetratricopeptide repeat domain"/>
    <property type="match status" value="2"/>
</dbReference>
<keyword evidence="4" id="KW-0963">Cytoplasm</keyword>
<protein>
    <recommendedName>
        <fullName evidence="11">Tetratricopeptide repeat protein 7B</fullName>
    </recommendedName>
</protein>
<evidence type="ECO:0000256" key="11">
    <source>
        <dbReference type="ARBA" id="ARBA00073839"/>
    </source>
</evidence>
<evidence type="ECO:0000256" key="5">
    <source>
        <dbReference type="ARBA" id="ARBA00022553"/>
    </source>
</evidence>
<dbReference type="SUPFAM" id="SSF48452">
    <property type="entry name" value="TPR-like"/>
    <property type="match status" value="2"/>
</dbReference>
<comment type="function">
    <text evidence="9">Component of a complex required to localize phosphatidylinositol 4-kinase (PI4K) to the plasma membrane. The complex acts as a regulator of phosphatidylinositol 4-phosphate (PtdIns(4)P) synthesis. In the complex, plays a central role in bridging PI4KA to EFR3B and HYCC1, via direct interactions.</text>
</comment>
<evidence type="ECO:0000313" key="16">
    <source>
        <dbReference type="Proteomes" id="UP000472267"/>
    </source>
</evidence>
<evidence type="ECO:0000313" key="15">
    <source>
        <dbReference type="Ensembl" id="ENSSFAP00005012580.1"/>
    </source>
</evidence>
<gene>
    <name evidence="15" type="primary">LOC115406377</name>
</gene>
<keyword evidence="3" id="KW-1003">Cell membrane</keyword>
<feature type="repeat" description="TPR" evidence="12">
    <location>
        <begin position="729"/>
        <end position="762"/>
    </location>
</feature>
<reference evidence="15" key="1">
    <citation type="submission" date="2019-06" db="EMBL/GenBank/DDBJ databases">
        <authorList>
            <consortium name="Wellcome Sanger Institute Data Sharing"/>
        </authorList>
    </citation>
    <scope>NUCLEOTIDE SEQUENCE [LARGE SCALE GENOMIC DNA]</scope>
</reference>
<dbReference type="InterPro" id="IPR051722">
    <property type="entry name" value="Endocytosis_PI4K-reg_protein"/>
</dbReference>
<evidence type="ECO:0000259" key="14">
    <source>
        <dbReference type="Pfam" id="PF19440"/>
    </source>
</evidence>
<dbReference type="GO" id="GO:0005829">
    <property type="term" value="C:cytosol"/>
    <property type="evidence" value="ECO:0007669"/>
    <property type="project" value="UniProtKB-SubCell"/>
</dbReference>
<accession>A0A672G6D6</accession>
<dbReference type="GO" id="GO:0005886">
    <property type="term" value="C:plasma membrane"/>
    <property type="evidence" value="ECO:0007669"/>
    <property type="project" value="UniProtKB-SubCell"/>
</dbReference>
<dbReference type="Ensembl" id="ENSSFAT00005013133.1">
    <property type="protein sequence ID" value="ENSSFAP00005012580.1"/>
    <property type="gene ID" value="ENSSFAG00005005314.1"/>
</dbReference>
<feature type="region of interest" description="Disordered" evidence="13">
    <location>
        <begin position="282"/>
        <end position="304"/>
    </location>
</feature>
<dbReference type="GO" id="GO:0072659">
    <property type="term" value="P:protein localization to plasma membrane"/>
    <property type="evidence" value="ECO:0007669"/>
    <property type="project" value="TreeGrafter"/>
</dbReference>
<dbReference type="PANTHER" id="PTHR23083:SF365">
    <property type="entry name" value="TETRATRICOPEPTIDE REPEAT PROTEIN 7B"/>
    <property type="match status" value="1"/>
</dbReference>
<dbReference type="GO" id="GO:0046854">
    <property type="term" value="P:phosphatidylinositol phosphate biosynthetic process"/>
    <property type="evidence" value="ECO:0007669"/>
    <property type="project" value="TreeGrafter"/>
</dbReference>
<reference evidence="15" key="2">
    <citation type="submission" date="2025-08" db="UniProtKB">
        <authorList>
            <consortium name="Ensembl"/>
        </authorList>
    </citation>
    <scope>IDENTIFICATION</scope>
</reference>
<evidence type="ECO:0000256" key="3">
    <source>
        <dbReference type="ARBA" id="ARBA00022475"/>
    </source>
</evidence>